<dbReference type="InterPro" id="IPR002878">
    <property type="entry name" value="ChsH2_C"/>
</dbReference>
<feature type="domain" description="ChsH2 rubredoxin-like zinc ribbon" evidence="2">
    <location>
        <begin position="27"/>
        <end position="60"/>
    </location>
</feature>
<dbReference type="Pfam" id="PF12172">
    <property type="entry name" value="zf-ChsH2"/>
    <property type="match status" value="1"/>
</dbReference>
<gene>
    <name evidence="3" type="ORF">CP969_04145</name>
</gene>
<keyword evidence="4" id="KW-1185">Reference proteome</keyword>
<sequence>MSNEVFNDVAALPLLPAEDDHDTGGFFAAARRGELALRFCGACGQLLHLPRQVCFSCGDTRSEWRAVPGRGRVHAWTTVTHQVHPAFPTPYTVVLVDLEDVDARLVGSLPGQVELEVGQPVRVRFDRAPDGTTVPAWEVEA</sequence>
<dbReference type="InterPro" id="IPR022002">
    <property type="entry name" value="ChsH2_Znr"/>
</dbReference>
<evidence type="ECO:0000313" key="3">
    <source>
        <dbReference type="EMBL" id="QEU83958.1"/>
    </source>
</evidence>
<dbReference type="InterPro" id="IPR012340">
    <property type="entry name" value="NA-bd_OB-fold"/>
</dbReference>
<protein>
    <recommendedName>
        <fullName evidence="5">Zn-ribbon domain-containing OB-fold protein</fullName>
    </recommendedName>
</protein>
<dbReference type="InterPro" id="IPR052513">
    <property type="entry name" value="Thioester_dehydratase-like"/>
</dbReference>
<accession>A0ABX6A8C3</accession>
<dbReference type="Gene3D" id="6.10.30.10">
    <property type="match status" value="1"/>
</dbReference>
<dbReference type="Proteomes" id="UP000327143">
    <property type="component" value="Chromosome"/>
</dbReference>
<dbReference type="EMBL" id="CP023700">
    <property type="protein sequence ID" value="QEU83958.1"/>
    <property type="molecule type" value="Genomic_DNA"/>
</dbReference>
<dbReference type="Pfam" id="PF01796">
    <property type="entry name" value="OB_ChsH2_C"/>
    <property type="match status" value="1"/>
</dbReference>
<evidence type="ECO:0000259" key="2">
    <source>
        <dbReference type="Pfam" id="PF12172"/>
    </source>
</evidence>
<evidence type="ECO:0008006" key="5">
    <source>
        <dbReference type="Google" id="ProtNLM"/>
    </source>
</evidence>
<organism evidence="3 4">
    <name type="scientific">Streptomyces viridosporus T7A</name>
    <dbReference type="NCBI Taxonomy" id="665577"/>
    <lineage>
        <taxon>Bacteria</taxon>
        <taxon>Bacillati</taxon>
        <taxon>Actinomycetota</taxon>
        <taxon>Actinomycetes</taxon>
        <taxon>Kitasatosporales</taxon>
        <taxon>Streptomycetaceae</taxon>
        <taxon>Streptomyces</taxon>
    </lineage>
</organism>
<reference evidence="3 4" key="1">
    <citation type="submission" date="2017-09" db="EMBL/GenBank/DDBJ databases">
        <authorList>
            <person name="Lee N."/>
            <person name="Cho B.-K."/>
        </authorList>
    </citation>
    <scope>NUCLEOTIDE SEQUENCE [LARGE SCALE GENOMIC DNA]</scope>
    <source>
        <strain evidence="3 4">ATCC 39115</strain>
    </source>
</reference>
<dbReference type="RefSeq" id="WP_004992452.1">
    <property type="nucleotide sequence ID" value="NZ_JH993790.1"/>
</dbReference>
<dbReference type="PANTHER" id="PTHR34075">
    <property type="entry name" value="BLR3430 PROTEIN"/>
    <property type="match status" value="1"/>
</dbReference>
<feature type="domain" description="ChsH2 C-terminal OB-fold" evidence="1">
    <location>
        <begin position="64"/>
        <end position="126"/>
    </location>
</feature>
<evidence type="ECO:0000259" key="1">
    <source>
        <dbReference type="Pfam" id="PF01796"/>
    </source>
</evidence>
<evidence type="ECO:0000313" key="4">
    <source>
        <dbReference type="Proteomes" id="UP000327143"/>
    </source>
</evidence>
<proteinExistence type="predicted"/>
<dbReference type="SUPFAM" id="SSF50249">
    <property type="entry name" value="Nucleic acid-binding proteins"/>
    <property type="match status" value="1"/>
</dbReference>
<dbReference type="PANTHER" id="PTHR34075:SF5">
    <property type="entry name" value="BLR3430 PROTEIN"/>
    <property type="match status" value="1"/>
</dbReference>
<name>A0ABX6A8C3_STRVD</name>